<dbReference type="AlphaFoldDB" id="A0AAV1JZ36"/>
<comment type="catalytic activity">
    <reaction evidence="10">
        <text>a very-long-chain acyl-CoA + malonyl-CoA + H(+) = a very-long-chain 3-oxoacyl-CoA + CO2 + CoA</text>
        <dbReference type="Rhea" id="RHEA:32727"/>
        <dbReference type="ChEBI" id="CHEBI:15378"/>
        <dbReference type="ChEBI" id="CHEBI:16526"/>
        <dbReference type="ChEBI" id="CHEBI:57287"/>
        <dbReference type="ChEBI" id="CHEBI:57384"/>
        <dbReference type="ChEBI" id="CHEBI:90725"/>
        <dbReference type="ChEBI" id="CHEBI:90736"/>
        <dbReference type="EC" id="2.3.1.199"/>
    </reaction>
</comment>
<evidence type="ECO:0000256" key="2">
    <source>
        <dbReference type="ARBA" id="ARBA00022516"/>
    </source>
</evidence>
<keyword evidence="12" id="KW-1185">Reference proteome</keyword>
<dbReference type="Proteomes" id="UP001497472">
    <property type="component" value="Unassembled WGS sequence"/>
</dbReference>
<dbReference type="InterPro" id="IPR002076">
    <property type="entry name" value="ELO_fam"/>
</dbReference>
<evidence type="ECO:0000256" key="6">
    <source>
        <dbReference type="ARBA" id="ARBA00022989"/>
    </source>
</evidence>
<dbReference type="GO" id="GO:0030148">
    <property type="term" value="P:sphingolipid biosynthetic process"/>
    <property type="evidence" value="ECO:0007669"/>
    <property type="project" value="TreeGrafter"/>
</dbReference>
<keyword evidence="9 10" id="KW-0275">Fatty acid biosynthesis</keyword>
<dbReference type="GO" id="GO:0019367">
    <property type="term" value="P:fatty acid elongation, saturated fatty acid"/>
    <property type="evidence" value="ECO:0007669"/>
    <property type="project" value="TreeGrafter"/>
</dbReference>
<keyword evidence="4 10" id="KW-0812">Transmembrane</keyword>
<proteinExistence type="inferred from homology"/>
<keyword evidence="5 10" id="KW-0276">Fatty acid metabolism</keyword>
<keyword evidence="3 10" id="KW-0808">Transferase</keyword>
<comment type="similarity">
    <text evidence="10">Belongs to the ELO family.</text>
</comment>
<evidence type="ECO:0000256" key="10">
    <source>
        <dbReference type="RuleBase" id="RU361115"/>
    </source>
</evidence>
<dbReference type="GO" id="GO:0034626">
    <property type="term" value="P:fatty acid elongation, polyunsaturated fatty acid"/>
    <property type="evidence" value="ECO:0007669"/>
    <property type="project" value="TreeGrafter"/>
</dbReference>
<dbReference type="GO" id="GO:0034625">
    <property type="term" value="P:fatty acid elongation, monounsaturated fatty acid"/>
    <property type="evidence" value="ECO:0007669"/>
    <property type="project" value="TreeGrafter"/>
</dbReference>
<evidence type="ECO:0000256" key="5">
    <source>
        <dbReference type="ARBA" id="ARBA00022832"/>
    </source>
</evidence>
<evidence type="ECO:0000313" key="11">
    <source>
        <dbReference type="EMBL" id="CAK1553377.1"/>
    </source>
</evidence>
<dbReference type="GO" id="GO:0009922">
    <property type="term" value="F:fatty acid elongase activity"/>
    <property type="evidence" value="ECO:0007669"/>
    <property type="project" value="UniProtKB-EC"/>
</dbReference>
<dbReference type="PANTHER" id="PTHR11157:SF116">
    <property type="entry name" value="ELONGATION OF VERY LONG CHAIN FATTY ACIDS PROTEIN-RELATED"/>
    <property type="match status" value="1"/>
</dbReference>
<evidence type="ECO:0000256" key="7">
    <source>
        <dbReference type="ARBA" id="ARBA00023098"/>
    </source>
</evidence>
<keyword evidence="8 10" id="KW-0472">Membrane</keyword>
<dbReference type="Pfam" id="PF01151">
    <property type="entry name" value="ELO"/>
    <property type="match status" value="1"/>
</dbReference>
<dbReference type="EC" id="2.3.1.199" evidence="10"/>
<sequence length="279" mass="32795">MDTIKNTYNYIFEELPNPMTKDWFLVSSPWTVVSIVVAYNVFSRKLGPYLMKDRPAFELKTVIKLYNMFQVLISTYLVYEGIDYVLHKDYNPYCQGLDPDPKSARALTIARNIYIYYTLKLIELLDTVFFVLRKSFRQISPLHLHHHSLMPLVSWMAVKYIPGGQCVLIGWVNSFVHVVMYGYYLISGLGPQYKKYLWWKKYVTVLQLVQFAGLTLHSVISLFNPCSYHWIFKIITICYGGVFMNMFGQFYYQTYIKKKPERNGQTNGVKHSQLGKKKK</sequence>
<feature type="transmembrane region" description="Helical" evidence="10">
    <location>
        <begin position="230"/>
        <end position="252"/>
    </location>
</feature>
<accession>A0AAV1JZ36</accession>
<evidence type="ECO:0000256" key="4">
    <source>
        <dbReference type="ARBA" id="ARBA00022692"/>
    </source>
</evidence>
<feature type="transmembrane region" description="Helical" evidence="10">
    <location>
        <begin position="202"/>
        <end position="224"/>
    </location>
</feature>
<organism evidence="11 12">
    <name type="scientific">Leptosia nina</name>
    <dbReference type="NCBI Taxonomy" id="320188"/>
    <lineage>
        <taxon>Eukaryota</taxon>
        <taxon>Metazoa</taxon>
        <taxon>Ecdysozoa</taxon>
        <taxon>Arthropoda</taxon>
        <taxon>Hexapoda</taxon>
        <taxon>Insecta</taxon>
        <taxon>Pterygota</taxon>
        <taxon>Neoptera</taxon>
        <taxon>Endopterygota</taxon>
        <taxon>Lepidoptera</taxon>
        <taxon>Glossata</taxon>
        <taxon>Ditrysia</taxon>
        <taxon>Papilionoidea</taxon>
        <taxon>Pieridae</taxon>
        <taxon>Pierinae</taxon>
        <taxon>Leptosia</taxon>
    </lineage>
</organism>
<keyword evidence="6 10" id="KW-1133">Transmembrane helix</keyword>
<evidence type="ECO:0000313" key="12">
    <source>
        <dbReference type="Proteomes" id="UP001497472"/>
    </source>
</evidence>
<comment type="caution">
    <text evidence="11">The sequence shown here is derived from an EMBL/GenBank/DDBJ whole genome shotgun (WGS) entry which is preliminary data.</text>
</comment>
<protein>
    <recommendedName>
        <fullName evidence="10">Elongation of very long chain fatty acids protein</fullName>
        <ecNumber evidence="10">2.3.1.199</ecNumber>
    </recommendedName>
    <alternativeName>
        <fullName evidence="10">Very-long-chain 3-oxoacyl-CoA synthase</fullName>
    </alternativeName>
</protein>
<dbReference type="GO" id="GO:0005789">
    <property type="term" value="C:endoplasmic reticulum membrane"/>
    <property type="evidence" value="ECO:0007669"/>
    <property type="project" value="TreeGrafter"/>
</dbReference>
<feature type="transmembrane region" description="Helical" evidence="10">
    <location>
        <begin position="23"/>
        <end position="42"/>
    </location>
</feature>
<name>A0AAV1JZ36_9NEOP</name>
<dbReference type="PANTHER" id="PTHR11157">
    <property type="entry name" value="FATTY ACID ACYL TRANSFERASE-RELATED"/>
    <property type="match status" value="1"/>
</dbReference>
<keyword evidence="2 10" id="KW-0444">Lipid biosynthesis</keyword>
<dbReference type="GO" id="GO:0042761">
    <property type="term" value="P:very long-chain fatty acid biosynthetic process"/>
    <property type="evidence" value="ECO:0007669"/>
    <property type="project" value="TreeGrafter"/>
</dbReference>
<reference evidence="11 12" key="1">
    <citation type="submission" date="2023-11" db="EMBL/GenBank/DDBJ databases">
        <authorList>
            <person name="Okamura Y."/>
        </authorList>
    </citation>
    <scope>NUCLEOTIDE SEQUENCE [LARGE SCALE GENOMIC DNA]</scope>
</reference>
<comment type="subcellular location">
    <subcellularLocation>
        <location evidence="1">Membrane</location>
        <topology evidence="1">Multi-pass membrane protein</topology>
    </subcellularLocation>
</comment>
<evidence type="ECO:0000256" key="8">
    <source>
        <dbReference type="ARBA" id="ARBA00023136"/>
    </source>
</evidence>
<dbReference type="EMBL" id="CAVLEF010000225">
    <property type="protein sequence ID" value="CAK1553377.1"/>
    <property type="molecule type" value="Genomic_DNA"/>
</dbReference>
<feature type="transmembrane region" description="Helical" evidence="10">
    <location>
        <begin position="168"/>
        <end position="190"/>
    </location>
</feature>
<keyword evidence="7 10" id="KW-0443">Lipid metabolism</keyword>
<feature type="transmembrane region" description="Helical" evidence="10">
    <location>
        <begin position="113"/>
        <end position="132"/>
    </location>
</feature>
<gene>
    <name evidence="11" type="ORF">LNINA_LOCUS12381</name>
</gene>
<evidence type="ECO:0000256" key="3">
    <source>
        <dbReference type="ARBA" id="ARBA00022679"/>
    </source>
</evidence>
<evidence type="ECO:0000256" key="9">
    <source>
        <dbReference type="ARBA" id="ARBA00023160"/>
    </source>
</evidence>
<evidence type="ECO:0000256" key="1">
    <source>
        <dbReference type="ARBA" id="ARBA00004141"/>
    </source>
</evidence>